<dbReference type="GO" id="GO:0046872">
    <property type="term" value="F:metal ion binding"/>
    <property type="evidence" value="ECO:0007669"/>
    <property type="project" value="UniProtKB-KW"/>
</dbReference>
<reference evidence="4 5" key="1">
    <citation type="submission" date="2014-07" db="EMBL/GenBank/DDBJ databases">
        <title>Methanogenic archaea and the global carbon cycle.</title>
        <authorList>
            <person name="Henriksen J.R."/>
            <person name="Luke J."/>
            <person name="Reinhart S."/>
            <person name="Benedict M.N."/>
            <person name="Youngblut N.D."/>
            <person name="Metcalf M.E."/>
            <person name="Whitaker R.J."/>
            <person name="Metcalf W.W."/>
        </authorList>
    </citation>
    <scope>NUCLEOTIDE SEQUENCE [LARGE SCALE GENOMIC DNA]</scope>
    <source>
        <strain evidence="4 5">Wiesmoor</strain>
    </source>
</reference>
<dbReference type="EMBL" id="CP009526">
    <property type="protein sequence ID" value="AKB50236.1"/>
    <property type="molecule type" value="Genomic_DNA"/>
</dbReference>
<feature type="binding site" evidence="3">
    <location>
        <position position="65"/>
    </location>
    <ligand>
        <name>a divalent metal cation</name>
        <dbReference type="ChEBI" id="CHEBI:60240"/>
        <label>1</label>
    </ligand>
</feature>
<organism evidence="4 5">
    <name type="scientific">Methanosarcina barkeri str. Wiesmoor</name>
    <dbReference type="NCBI Taxonomy" id="1434109"/>
    <lineage>
        <taxon>Archaea</taxon>
        <taxon>Methanobacteriati</taxon>
        <taxon>Methanobacteriota</taxon>
        <taxon>Stenosarchaea group</taxon>
        <taxon>Methanomicrobia</taxon>
        <taxon>Methanosarcinales</taxon>
        <taxon>Methanosarcinaceae</taxon>
        <taxon>Methanosarcina</taxon>
    </lineage>
</organism>
<proteinExistence type="inferred from homology"/>
<feature type="binding site" evidence="3">
    <location>
        <position position="66"/>
    </location>
    <ligand>
        <name>a divalent metal cation</name>
        <dbReference type="ChEBI" id="CHEBI:60240"/>
        <label>1</label>
    </ligand>
</feature>
<name>A0A0E3LKW6_METBA</name>
<evidence type="ECO:0000313" key="4">
    <source>
        <dbReference type="EMBL" id="AKB50236.1"/>
    </source>
</evidence>
<dbReference type="PANTHER" id="PTHR13799:SF14">
    <property type="entry name" value="GTP CYCLOHYDROLASE 1 TYPE 2 HOMOLOG"/>
    <property type="match status" value="1"/>
</dbReference>
<dbReference type="NCBIfam" id="TIGR00486">
    <property type="entry name" value="YbgI_SA1388"/>
    <property type="match status" value="1"/>
</dbReference>
<feature type="binding site" evidence="3">
    <location>
        <position position="215"/>
    </location>
    <ligand>
        <name>a divalent metal cation</name>
        <dbReference type="ChEBI" id="CHEBI:60240"/>
        <label>2</label>
    </ligand>
</feature>
<dbReference type="HOGENOM" id="CLU_037423_2_0_2"/>
<dbReference type="Gene3D" id="3.40.1390.30">
    <property type="entry name" value="NIF3 (NGG1p interacting factor 3)-like"/>
    <property type="match status" value="2"/>
</dbReference>
<sequence>MELMKVVEILEEIAPPELAEDFDKGRIGLILNLENNIEKIAVALDASSYVLKKAAEMRANLLVTHHTLIFHPINKISKSLAESLRLALDNGISLYSMHTNYDRAEGGINDVLAARLGLKNLENVEIGRIGEIEPCTSAELASHVSETLKTPVMYAGEKKGMRRVMVFGGSGFANEFLEIARANRVDAFISSELKHNILREYEDLCLIDATHYATENPGMEALCSRLHEISGLEVEFIEQPSGLKAINKT</sequence>
<dbReference type="GeneID" id="24822422"/>
<evidence type="ECO:0000256" key="1">
    <source>
        <dbReference type="ARBA" id="ARBA00006964"/>
    </source>
</evidence>
<gene>
    <name evidence="4" type="ORF">MSBRW_0983</name>
</gene>
<protein>
    <submittedName>
        <fullName evidence="4">UPF0135 protein Bsu YqfO</fullName>
    </submittedName>
</protein>
<dbReference type="InterPro" id="IPR002678">
    <property type="entry name" value="DUF34/NIF3"/>
</dbReference>
<dbReference type="GO" id="GO:0005737">
    <property type="term" value="C:cytoplasm"/>
    <property type="evidence" value="ECO:0007669"/>
    <property type="project" value="TreeGrafter"/>
</dbReference>
<evidence type="ECO:0000256" key="2">
    <source>
        <dbReference type="ARBA" id="ARBA00022723"/>
    </source>
</evidence>
<dbReference type="Proteomes" id="UP000033038">
    <property type="component" value="Chromosome"/>
</dbReference>
<dbReference type="AlphaFoldDB" id="A0A0E3LKW6"/>
<feature type="binding site" evidence="3">
    <location>
        <position position="211"/>
    </location>
    <ligand>
        <name>a divalent metal cation</name>
        <dbReference type="ChEBI" id="CHEBI:60240"/>
        <label>1</label>
    </ligand>
</feature>
<dbReference type="Pfam" id="PF01784">
    <property type="entry name" value="DUF34_NIF3"/>
    <property type="match status" value="1"/>
</dbReference>
<dbReference type="PATRIC" id="fig|1434109.4.peg.1214"/>
<feature type="binding site" evidence="3">
    <location>
        <position position="102"/>
    </location>
    <ligand>
        <name>a divalent metal cation</name>
        <dbReference type="ChEBI" id="CHEBI:60240"/>
        <label>1</label>
    </ligand>
</feature>
<evidence type="ECO:0000256" key="3">
    <source>
        <dbReference type="PIRSR" id="PIRSR602678-1"/>
    </source>
</evidence>
<dbReference type="InterPro" id="IPR036069">
    <property type="entry name" value="DUF34/NIF3_sf"/>
</dbReference>
<dbReference type="RefSeq" id="WP_011305061.1">
    <property type="nucleotide sequence ID" value="NZ_CP009526.1"/>
</dbReference>
<dbReference type="FunFam" id="3.40.1390.30:FF:000001">
    <property type="entry name" value="GTP cyclohydrolase 1 type 2"/>
    <property type="match status" value="1"/>
</dbReference>
<dbReference type="SUPFAM" id="SSF102705">
    <property type="entry name" value="NIF3 (NGG1p interacting factor 3)-like"/>
    <property type="match status" value="1"/>
</dbReference>
<dbReference type="PANTHER" id="PTHR13799">
    <property type="entry name" value="NGG1 INTERACTING FACTOR 3"/>
    <property type="match status" value="1"/>
</dbReference>
<dbReference type="KEGG" id="mbw:MSBRW_0983"/>
<accession>A0A0E3LKW6</accession>
<comment type="similarity">
    <text evidence="1">Belongs to the GTP cyclohydrolase I type 2/NIF3 family.</text>
</comment>
<keyword evidence="2 3" id="KW-0479">Metal-binding</keyword>
<evidence type="ECO:0000313" key="5">
    <source>
        <dbReference type="Proteomes" id="UP000033038"/>
    </source>
</evidence>